<evidence type="ECO:0000313" key="8">
    <source>
        <dbReference type="Proteomes" id="UP000240542"/>
    </source>
</evidence>
<evidence type="ECO:0000256" key="2">
    <source>
        <dbReference type="ARBA" id="ARBA00022692"/>
    </source>
</evidence>
<dbReference type="GO" id="GO:0005886">
    <property type="term" value="C:plasma membrane"/>
    <property type="evidence" value="ECO:0007669"/>
    <property type="project" value="UniProtKB-SubCell"/>
</dbReference>
<dbReference type="Pfam" id="PF07690">
    <property type="entry name" value="MFS_1"/>
    <property type="match status" value="1"/>
</dbReference>
<dbReference type="InterPro" id="IPR036259">
    <property type="entry name" value="MFS_trans_sf"/>
</dbReference>
<evidence type="ECO:0000256" key="4">
    <source>
        <dbReference type="ARBA" id="ARBA00023136"/>
    </source>
</evidence>
<dbReference type="InterPro" id="IPR052952">
    <property type="entry name" value="MFS-Transporter"/>
</dbReference>
<comment type="caution">
    <text evidence="7">The sequence shown here is derived from an EMBL/GenBank/DDBJ whole genome shotgun (WGS) entry which is preliminary data.</text>
</comment>
<evidence type="ECO:0000259" key="6">
    <source>
        <dbReference type="PROSITE" id="PS50850"/>
    </source>
</evidence>
<organism evidence="7 8">
    <name type="scientific">Murinocardiopsis flavida</name>
    <dbReference type="NCBI Taxonomy" id="645275"/>
    <lineage>
        <taxon>Bacteria</taxon>
        <taxon>Bacillati</taxon>
        <taxon>Actinomycetota</taxon>
        <taxon>Actinomycetes</taxon>
        <taxon>Streptosporangiales</taxon>
        <taxon>Nocardiopsidaceae</taxon>
        <taxon>Murinocardiopsis</taxon>
    </lineage>
</organism>
<dbReference type="AlphaFoldDB" id="A0A2P8DUD4"/>
<reference evidence="7 8" key="1">
    <citation type="submission" date="2018-03" db="EMBL/GenBank/DDBJ databases">
        <title>Genomic Encyclopedia of Archaeal and Bacterial Type Strains, Phase II (KMG-II): from individual species to whole genera.</title>
        <authorList>
            <person name="Goeker M."/>
        </authorList>
    </citation>
    <scope>NUCLEOTIDE SEQUENCE [LARGE SCALE GENOMIC DNA]</scope>
    <source>
        <strain evidence="7 8">DSM 45312</strain>
    </source>
</reference>
<dbReference type="Gene3D" id="1.20.1250.20">
    <property type="entry name" value="MFS general substrate transporter like domains"/>
    <property type="match status" value="2"/>
</dbReference>
<name>A0A2P8DUD4_9ACTN</name>
<comment type="subcellular location">
    <subcellularLocation>
        <location evidence="1">Cell membrane</location>
        <topology evidence="1">Multi-pass membrane protein</topology>
    </subcellularLocation>
</comment>
<sequence>MIVRNRWFILGLAMVAQIASLASLFGVPFLLAELRSGYALSTAQAGTLSGLPNLGLLCTLLGWGLVIDRYGERFTMVVSLVLTACSLALLGVVGGAVGAGAVLVLVGAVAGPVNAASGRLVLGLFHARERGLAMGVRQTGQPLGMALAAAVLPTAGQQWGFAGAMLLPAALALAVAPLVALFATAPERAGGGAAPRAAGSPYRHGAIWRIHGVSMLLGVPQVAMLTYALVYLVDAHGWSAPLAGAVIALGQLPGALARLLAGVWSDRRGDRLGPVRIIAAVSGTSLLLLAAATLVLPPLAVVLLLACLVLSLSHNGLTFTAAAETAGMAWAGRAMAAQNSLQAVSSLFAPVLMGAVLTWQGYPAVFAVSALFCAAAVALVPPRRGAT</sequence>
<feature type="transmembrane region" description="Helical" evidence="5">
    <location>
        <begin position="51"/>
        <end position="67"/>
    </location>
</feature>
<gene>
    <name evidence="7" type="ORF">CLV63_101307</name>
</gene>
<dbReference type="InterPro" id="IPR020846">
    <property type="entry name" value="MFS_dom"/>
</dbReference>
<dbReference type="PANTHER" id="PTHR23527:SF1">
    <property type="entry name" value="BLL3282 PROTEIN"/>
    <property type="match status" value="1"/>
</dbReference>
<dbReference type="SUPFAM" id="SSF103473">
    <property type="entry name" value="MFS general substrate transporter"/>
    <property type="match status" value="1"/>
</dbReference>
<dbReference type="PANTHER" id="PTHR23527">
    <property type="entry name" value="BLL3282 PROTEIN"/>
    <property type="match status" value="1"/>
</dbReference>
<accession>A0A2P8DUD4</accession>
<keyword evidence="3 5" id="KW-1133">Transmembrane helix</keyword>
<feature type="transmembrane region" description="Helical" evidence="5">
    <location>
        <begin position="362"/>
        <end position="380"/>
    </location>
</feature>
<evidence type="ECO:0000256" key="3">
    <source>
        <dbReference type="ARBA" id="ARBA00022989"/>
    </source>
</evidence>
<dbReference type="EMBL" id="PYGA01000001">
    <property type="protein sequence ID" value="PSL00829.1"/>
    <property type="molecule type" value="Genomic_DNA"/>
</dbReference>
<feature type="transmembrane region" description="Helical" evidence="5">
    <location>
        <begin position="277"/>
        <end position="296"/>
    </location>
</feature>
<evidence type="ECO:0000256" key="1">
    <source>
        <dbReference type="ARBA" id="ARBA00004651"/>
    </source>
</evidence>
<keyword evidence="2 5" id="KW-0812">Transmembrane</keyword>
<keyword evidence="4 5" id="KW-0472">Membrane</keyword>
<dbReference type="InterPro" id="IPR011701">
    <property type="entry name" value="MFS"/>
</dbReference>
<proteinExistence type="predicted"/>
<dbReference type="PROSITE" id="PS50850">
    <property type="entry name" value="MFS"/>
    <property type="match status" value="1"/>
</dbReference>
<feature type="domain" description="Major facilitator superfamily (MFS) profile" evidence="6">
    <location>
        <begin position="9"/>
        <end position="387"/>
    </location>
</feature>
<keyword evidence="8" id="KW-1185">Reference proteome</keyword>
<feature type="transmembrane region" description="Helical" evidence="5">
    <location>
        <begin position="166"/>
        <end position="185"/>
    </location>
</feature>
<feature type="transmembrane region" description="Helical" evidence="5">
    <location>
        <begin position="7"/>
        <end position="31"/>
    </location>
</feature>
<evidence type="ECO:0000313" key="7">
    <source>
        <dbReference type="EMBL" id="PSL00829.1"/>
    </source>
</evidence>
<dbReference type="RefSeq" id="WP_211301088.1">
    <property type="nucleotide sequence ID" value="NZ_PYGA01000001.1"/>
</dbReference>
<evidence type="ECO:0000256" key="5">
    <source>
        <dbReference type="SAM" id="Phobius"/>
    </source>
</evidence>
<protein>
    <submittedName>
        <fullName evidence="7">Sugar phosphate permease</fullName>
    </submittedName>
</protein>
<dbReference type="GO" id="GO:0022857">
    <property type="term" value="F:transmembrane transporter activity"/>
    <property type="evidence" value="ECO:0007669"/>
    <property type="project" value="InterPro"/>
</dbReference>
<feature type="transmembrane region" description="Helical" evidence="5">
    <location>
        <begin position="242"/>
        <end position="265"/>
    </location>
</feature>
<dbReference type="Proteomes" id="UP000240542">
    <property type="component" value="Unassembled WGS sequence"/>
</dbReference>
<feature type="transmembrane region" description="Helical" evidence="5">
    <location>
        <begin position="206"/>
        <end position="230"/>
    </location>
</feature>